<keyword evidence="2" id="KW-0325">Glycoprotein</keyword>
<dbReference type="InterPro" id="IPR012334">
    <property type="entry name" value="Pectin_lyas_fold"/>
</dbReference>
<evidence type="ECO:0000313" key="5">
    <source>
        <dbReference type="Proteomes" id="UP000607796"/>
    </source>
</evidence>
<dbReference type="PANTHER" id="PTHR42970">
    <property type="entry name" value="PECTATE LYASE C-RELATED"/>
    <property type="match status" value="1"/>
</dbReference>
<evidence type="ECO:0000256" key="3">
    <source>
        <dbReference type="SAM" id="MobiDB-lite"/>
    </source>
</evidence>
<dbReference type="EMBL" id="JADFFK010000021">
    <property type="protein sequence ID" value="MBE9639672.1"/>
    <property type="molecule type" value="Genomic_DNA"/>
</dbReference>
<reference evidence="4 5" key="1">
    <citation type="journal article" date="2021" name="Int. J. Syst. Evol. Microbiol.">
        <title>Salipiger mangrovisoli sp. nov., isolated from mangrove soil and the proposal for the reclassification of Paraphaeobacter pallidus as Salipiger pallidus comb. nov.</title>
        <authorList>
            <person name="Du J."/>
            <person name="Liu Y."/>
            <person name="Pei T."/>
            <person name="Deng M.R."/>
            <person name="Zhu H."/>
        </authorList>
    </citation>
    <scope>NUCLEOTIDE SEQUENCE [LARGE SCALE GENOMIC DNA]</scope>
    <source>
        <strain evidence="4 5">6D45A</strain>
    </source>
</reference>
<organism evidence="4 5">
    <name type="scientific">Salipiger mangrovisoli</name>
    <dbReference type="NCBI Taxonomy" id="2865933"/>
    <lineage>
        <taxon>Bacteria</taxon>
        <taxon>Pseudomonadati</taxon>
        <taxon>Pseudomonadota</taxon>
        <taxon>Alphaproteobacteria</taxon>
        <taxon>Rhodobacterales</taxon>
        <taxon>Roseobacteraceae</taxon>
        <taxon>Salipiger</taxon>
    </lineage>
</organism>
<name>A0ABR9X802_9RHOB</name>
<protein>
    <recommendedName>
        <fullName evidence="6">Right handed beta helix region</fullName>
    </recommendedName>
</protein>
<comment type="caution">
    <text evidence="4">The sequence shown here is derived from an EMBL/GenBank/DDBJ whole genome shotgun (WGS) entry which is preliminary data.</text>
</comment>
<keyword evidence="5" id="KW-1185">Reference proteome</keyword>
<dbReference type="Proteomes" id="UP000607796">
    <property type="component" value="Unassembled WGS sequence"/>
</dbReference>
<evidence type="ECO:0000256" key="2">
    <source>
        <dbReference type="ARBA" id="ARBA00023180"/>
    </source>
</evidence>
<dbReference type="InterPro" id="IPR011050">
    <property type="entry name" value="Pectin_lyase_fold/virulence"/>
</dbReference>
<keyword evidence="1" id="KW-0479">Metal-binding</keyword>
<proteinExistence type="predicted"/>
<sequence length="575" mass="61116">MKKIAFEGAQGFGAGATGGRGGDIVKVTNLKDSGEGSLRWALEDLDDPRIVVFAVGGQIDLKEEIRINGDVTLAGQTAPGGITVSGARLRVIESNVIIRGMNLRPGDSNDGQKAENRDGISVGKNGRTVEDVIIDSNSISWAIDENTSTWGSPNNVTWSNNLIAEALQDSRHPKGDHSMGMLIGDGSENISIIGNLFASNDQRNAVVKDGSEHIEYINNVVYNYGRQALEVAGGSLHAIGNVMIAGDDSNGRAAIRLNTGDGRQAFYVSDNLSAVSGDATNKIKSSYVFDPSTKEIIPSEDVLDWVVSHAGVIIDGKRSKIDQRIIDTVVDDDGRIIDSQKEVGGYLDQVAMKTIKDSDDDGIPDAYEKLIGSDANRADSDKDADGNGLANIEDYINALLDGSAKAPSSYAISSDFVEEIISASGGSGTNGSSSRGDADSFVIEAEDFKIEKGFATAKLSAASEGKVLRAHHDAEASTTFDGKSGTYDIGVQYFDETDGVSYLEVHLNGKMLDAWHWNANLGSALANMKTRTTHVIDDIEIEAGDEIVLIGTGARSTEPLRIDALHFTPSDTLLN</sequence>
<dbReference type="SUPFAM" id="SSF51126">
    <property type="entry name" value="Pectin lyase-like"/>
    <property type="match status" value="1"/>
</dbReference>
<accession>A0ABR9X802</accession>
<gene>
    <name evidence="4" type="ORF">IQ782_22710</name>
</gene>
<dbReference type="InterPro" id="IPR052063">
    <property type="entry name" value="Polysaccharide_Lyase_1"/>
</dbReference>
<evidence type="ECO:0000256" key="1">
    <source>
        <dbReference type="ARBA" id="ARBA00022723"/>
    </source>
</evidence>
<dbReference type="Gene3D" id="2.160.20.10">
    <property type="entry name" value="Single-stranded right-handed beta-helix, Pectin lyase-like"/>
    <property type="match status" value="1"/>
</dbReference>
<feature type="region of interest" description="Disordered" evidence="3">
    <location>
        <begin position="103"/>
        <end position="122"/>
    </location>
</feature>
<evidence type="ECO:0008006" key="6">
    <source>
        <dbReference type="Google" id="ProtNLM"/>
    </source>
</evidence>
<dbReference type="Gene3D" id="2.60.120.260">
    <property type="entry name" value="Galactose-binding domain-like"/>
    <property type="match status" value="1"/>
</dbReference>
<evidence type="ECO:0000313" key="4">
    <source>
        <dbReference type="EMBL" id="MBE9639672.1"/>
    </source>
</evidence>
<dbReference type="PANTHER" id="PTHR42970:SF1">
    <property type="entry name" value="PECTATE LYASE C-RELATED"/>
    <property type="match status" value="1"/>
</dbReference>